<gene>
    <name evidence="2" type="ORF">TVAG_446960</name>
</gene>
<dbReference type="SMART" id="SM00175">
    <property type="entry name" value="RAB"/>
    <property type="match status" value="1"/>
</dbReference>
<dbReference type="SMART" id="SM00176">
    <property type="entry name" value="RAN"/>
    <property type="match status" value="1"/>
</dbReference>
<dbReference type="PROSITE" id="PS51417">
    <property type="entry name" value="ARF"/>
    <property type="match status" value="1"/>
</dbReference>
<dbReference type="InParanoid" id="A2E8Q4"/>
<evidence type="ECO:0000313" key="2">
    <source>
        <dbReference type="EMBL" id="EAY10993.1"/>
    </source>
</evidence>
<dbReference type="VEuPathDB" id="TrichDB:TVAGG3_0343490"/>
<dbReference type="Proteomes" id="UP000001542">
    <property type="component" value="Unassembled WGS sequence"/>
</dbReference>
<dbReference type="STRING" id="5722.A2E8Q4"/>
<dbReference type="GO" id="GO:0005769">
    <property type="term" value="C:early endosome"/>
    <property type="evidence" value="ECO:0000318"/>
    <property type="project" value="GO_Central"/>
</dbReference>
<reference evidence="2" key="2">
    <citation type="journal article" date="2007" name="Science">
        <title>Draft genome sequence of the sexually transmitted pathogen Trichomonas vaginalis.</title>
        <authorList>
            <person name="Carlton J.M."/>
            <person name="Hirt R.P."/>
            <person name="Silva J.C."/>
            <person name="Delcher A.L."/>
            <person name="Schatz M."/>
            <person name="Zhao Q."/>
            <person name="Wortman J.R."/>
            <person name="Bidwell S.L."/>
            <person name="Alsmark U.C.M."/>
            <person name="Besteiro S."/>
            <person name="Sicheritz-Ponten T."/>
            <person name="Noel C.J."/>
            <person name="Dacks J.B."/>
            <person name="Foster P.G."/>
            <person name="Simillion C."/>
            <person name="Van de Peer Y."/>
            <person name="Miranda-Saavedra D."/>
            <person name="Barton G.J."/>
            <person name="Westrop G.D."/>
            <person name="Mueller S."/>
            <person name="Dessi D."/>
            <person name="Fiori P.L."/>
            <person name="Ren Q."/>
            <person name="Paulsen I."/>
            <person name="Zhang H."/>
            <person name="Bastida-Corcuera F.D."/>
            <person name="Simoes-Barbosa A."/>
            <person name="Brown M.T."/>
            <person name="Hayes R.D."/>
            <person name="Mukherjee M."/>
            <person name="Okumura C.Y."/>
            <person name="Schneider R."/>
            <person name="Smith A.J."/>
            <person name="Vanacova S."/>
            <person name="Villalvazo M."/>
            <person name="Haas B.J."/>
            <person name="Pertea M."/>
            <person name="Feldblyum T.V."/>
            <person name="Utterback T.R."/>
            <person name="Shu C.L."/>
            <person name="Osoegawa K."/>
            <person name="de Jong P.J."/>
            <person name="Hrdy I."/>
            <person name="Horvathova L."/>
            <person name="Zubacova Z."/>
            <person name="Dolezal P."/>
            <person name="Malik S.B."/>
            <person name="Logsdon J.M. Jr."/>
            <person name="Henze K."/>
            <person name="Gupta A."/>
            <person name="Wang C.C."/>
            <person name="Dunne R.L."/>
            <person name="Upcroft J.A."/>
            <person name="Upcroft P."/>
            <person name="White O."/>
            <person name="Salzberg S.L."/>
            <person name="Tang P."/>
            <person name="Chiu C.-H."/>
            <person name="Lee Y.-S."/>
            <person name="Embley T.M."/>
            <person name="Coombs G.H."/>
            <person name="Mottram J.C."/>
            <person name="Tachezy J."/>
            <person name="Fraser-Liggett C.M."/>
            <person name="Johnson P.J."/>
        </authorList>
    </citation>
    <scope>NUCLEOTIDE SEQUENCE [LARGE SCALE GENOMIC DNA]</scope>
    <source>
        <strain evidence="2">G3</strain>
    </source>
</reference>
<dbReference type="FunFam" id="3.40.50.300:FF:000808">
    <property type="entry name" value="Small GTP-binding protein, putative"/>
    <property type="match status" value="1"/>
</dbReference>
<dbReference type="PROSITE" id="PS51419">
    <property type="entry name" value="RAB"/>
    <property type="match status" value="1"/>
</dbReference>
<dbReference type="Pfam" id="PF00071">
    <property type="entry name" value="Ras"/>
    <property type="match status" value="1"/>
</dbReference>
<dbReference type="KEGG" id="tva:4768932"/>
<dbReference type="OMA" id="DEWGREH"/>
<keyword evidence="3" id="KW-1185">Reference proteome</keyword>
<dbReference type="SMART" id="SM00174">
    <property type="entry name" value="RHO"/>
    <property type="match status" value="1"/>
</dbReference>
<dbReference type="PRINTS" id="PR00449">
    <property type="entry name" value="RASTRNSFRMNG"/>
</dbReference>
<dbReference type="NCBIfam" id="TIGR00231">
    <property type="entry name" value="small_GTP"/>
    <property type="match status" value="1"/>
</dbReference>
<dbReference type="VEuPathDB" id="TrichDB:TVAG_446960"/>
<dbReference type="SMR" id="A2E8Q4"/>
<protein>
    <submittedName>
        <fullName evidence="2">Small GTP-binding protein, putative</fullName>
    </submittedName>
</protein>
<dbReference type="OrthoDB" id="28034at2759"/>
<dbReference type="EMBL" id="DS113328">
    <property type="protein sequence ID" value="EAY10993.1"/>
    <property type="molecule type" value="Genomic_DNA"/>
</dbReference>
<proteinExistence type="predicted"/>
<dbReference type="GO" id="GO:0006886">
    <property type="term" value="P:intracellular protein transport"/>
    <property type="evidence" value="ECO:0000318"/>
    <property type="project" value="GO_Central"/>
</dbReference>
<dbReference type="GO" id="GO:0012505">
    <property type="term" value="C:endomembrane system"/>
    <property type="evidence" value="ECO:0000318"/>
    <property type="project" value="GO_Central"/>
</dbReference>
<evidence type="ECO:0000313" key="3">
    <source>
        <dbReference type="Proteomes" id="UP000001542"/>
    </source>
</evidence>
<dbReference type="PROSITE" id="PS51421">
    <property type="entry name" value="RAS"/>
    <property type="match status" value="1"/>
</dbReference>
<dbReference type="InterPro" id="IPR001806">
    <property type="entry name" value="Small_GTPase"/>
</dbReference>
<dbReference type="CDD" id="cd00154">
    <property type="entry name" value="Rab"/>
    <property type="match status" value="1"/>
</dbReference>
<dbReference type="InterPro" id="IPR027417">
    <property type="entry name" value="P-loop_NTPase"/>
</dbReference>
<dbReference type="SMART" id="SM00177">
    <property type="entry name" value="ARF"/>
    <property type="match status" value="1"/>
</dbReference>
<dbReference type="InterPro" id="IPR005225">
    <property type="entry name" value="Small_GTP-bd"/>
</dbReference>
<dbReference type="Gene3D" id="3.40.50.300">
    <property type="entry name" value="P-loop containing nucleotide triphosphate hydrolases"/>
    <property type="match status" value="1"/>
</dbReference>
<dbReference type="SUPFAM" id="SSF52540">
    <property type="entry name" value="P-loop containing nucleoside triphosphate hydrolases"/>
    <property type="match status" value="1"/>
</dbReference>
<sequence length="195" mass="21436">MQHLPGQDGETYKVPLIGDANVGKTSIVGRFTSERFTGNTTPTVGVSTAQVTIKNKDRDVKLTIWDTAGQEKFRSLVPLYTRHASLLILVFDITNEESFNGCEDWVTKVRGDMGIKCPIFLCANKIDLNACVTREQIDEWGREHDCQVFYTSAQTGTGIDELFNAVGAKLGNAVQKSQFGPSPNLTKANTRKGCC</sequence>
<dbReference type="PANTHER" id="PTHR47978">
    <property type="match status" value="1"/>
</dbReference>
<organism evidence="2 3">
    <name type="scientific">Trichomonas vaginalis (strain ATCC PRA-98 / G3)</name>
    <dbReference type="NCBI Taxonomy" id="412133"/>
    <lineage>
        <taxon>Eukaryota</taxon>
        <taxon>Metamonada</taxon>
        <taxon>Parabasalia</taxon>
        <taxon>Trichomonadida</taxon>
        <taxon>Trichomonadidae</taxon>
        <taxon>Trichomonas</taxon>
    </lineage>
</organism>
<dbReference type="GO" id="GO:0003924">
    <property type="term" value="F:GTPase activity"/>
    <property type="evidence" value="ECO:0000318"/>
    <property type="project" value="GO_Central"/>
</dbReference>
<evidence type="ECO:0000256" key="1">
    <source>
        <dbReference type="ARBA" id="ARBA00022741"/>
    </source>
</evidence>
<dbReference type="RefSeq" id="XP_001323216.1">
    <property type="nucleotide sequence ID" value="XM_001323181.1"/>
</dbReference>
<dbReference type="SMART" id="SM00173">
    <property type="entry name" value="RAS"/>
    <property type="match status" value="1"/>
</dbReference>
<dbReference type="GO" id="GO:0005525">
    <property type="term" value="F:GTP binding"/>
    <property type="evidence" value="ECO:0007669"/>
    <property type="project" value="InterPro"/>
</dbReference>
<reference evidence="2" key="1">
    <citation type="submission" date="2006-10" db="EMBL/GenBank/DDBJ databases">
        <authorList>
            <person name="Amadeo P."/>
            <person name="Zhao Q."/>
            <person name="Wortman J."/>
            <person name="Fraser-Liggett C."/>
            <person name="Carlton J."/>
        </authorList>
    </citation>
    <scope>NUCLEOTIDE SEQUENCE</scope>
    <source>
        <strain evidence="2">G3</strain>
    </source>
</reference>
<dbReference type="eggNOG" id="KOG0094">
    <property type="taxonomic scope" value="Eukaryota"/>
</dbReference>
<name>A2E8Q4_TRIV3</name>
<dbReference type="AlphaFoldDB" id="A2E8Q4"/>
<accession>A2E8Q4</accession>
<keyword evidence="1" id="KW-0547">Nucleotide-binding</keyword>